<sequence length="262" mass="27785">MKDSDEYVGFTPTLTNSTGETVEDVEVEFTISAPDGAAPPVAIQQGDPDEGGEHDTVAVKGEAIRGDATVDSSEGQFTIEHDPALDRVKFDGVPDSVPTDKIRPNGVDWSFTITNDTDTDITDGFIVIGLYADDGQRGLELGTEQKGCEETHDEDEVTRCEGVSLAAGESLTYDMKLFTDGTSEDLSKKVSLTVRMSYPTDAEQVRFASGETYTKADAASSDEILPVTGFSLGGYLAVGAGVIGLGAVMLLLASRRAARQQV</sequence>
<evidence type="ECO:0000313" key="3">
    <source>
        <dbReference type="EMBL" id="ADD44819.1"/>
    </source>
</evidence>
<dbReference type="RefSeq" id="WP_013020390.1">
    <property type="nucleotide sequence ID" value="NC_013947.1"/>
</dbReference>
<gene>
    <name evidence="3" type="ordered locus">Snas_5184</name>
</gene>
<protein>
    <submittedName>
        <fullName evidence="3">Uncharacterized protein</fullName>
    </submittedName>
</protein>
<dbReference type="Proteomes" id="UP000000844">
    <property type="component" value="Chromosome"/>
</dbReference>
<keyword evidence="2" id="KW-0812">Transmembrane</keyword>
<keyword evidence="2" id="KW-0472">Membrane</keyword>
<reference evidence="3 4" key="1">
    <citation type="journal article" date="2009" name="Stand. Genomic Sci.">
        <title>Complete genome sequence of Stackebrandtia nassauensis type strain (LLR-40K-21).</title>
        <authorList>
            <person name="Munk C."/>
            <person name="Lapidus A."/>
            <person name="Copeland A."/>
            <person name="Jando M."/>
            <person name="Mayilraj S."/>
            <person name="Glavina Del Rio T."/>
            <person name="Nolan M."/>
            <person name="Chen F."/>
            <person name="Lucas S."/>
            <person name="Tice H."/>
            <person name="Cheng J.F."/>
            <person name="Han C."/>
            <person name="Detter J.C."/>
            <person name="Bruce D."/>
            <person name="Goodwin L."/>
            <person name="Chain P."/>
            <person name="Pitluck S."/>
            <person name="Goker M."/>
            <person name="Ovchinikova G."/>
            <person name="Pati A."/>
            <person name="Ivanova N."/>
            <person name="Mavromatis K."/>
            <person name="Chen A."/>
            <person name="Palaniappan K."/>
            <person name="Land M."/>
            <person name="Hauser L."/>
            <person name="Chang Y.J."/>
            <person name="Jeffries C.D."/>
            <person name="Bristow J."/>
            <person name="Eisen J.A."/>
            <person name="Markowitz V."/>
            <person name="Hugenholtz P."/>
            <person name="Kyrpides N.C."/>
            <person name="Klenk H.P."/>
        </authorList>
    </citation>
    <scope>NUCLEOTIDE SEQUENCE [LARGE SCALE GENOMIC DNA]</scope>
    <source>
        <strain evidence="4">DSM 44728 / CIP 108903 / NRRL B-16338 / NBRC 102104 / LLR-40K-21</strain>
    </source>
</reference>
<evidence type="ECO:0000256" key="1">
    <source>
        <dbReference type="SAM" id="MobiDB-lite"/>
    </source>
</evidence>
<dbReference type="AlphaFoldDB" id="D3QBT0"/>
<organism evidence="3 4">
    <name type="scientific">Stackebrandtia nassauensis (strain DSM 44728 / CIP 108903 / NRRL B-16338 / NBRC 102104 / LLR-40K-21)</name>
    <dbReference type="NCBI Taxonomy" id="446470"/>
    <lineage>
        <taxon>Bacteria</taxon>
        <taxon>Bacillati</taxon>
        <taxon>Actinomycetota</taxon>
        <taxon>Actinomycetes</taxon>
        <taxon>Glycomycetales</taxon>
        <taxon>Glycomycetaceae</taxon>
        <taxon>Stackebrandtia</taxon>
    </lineage>
</organism>
<accession>D3QBT0</accession>
<feature type="region of interest" description="Disordered" evidence="1">
    <location>
        <begin position="1"/>
        <end position="21"/>
    </location>
</feature>
<dbReference type="HOGENOM" id="CLU_1061339_0_0_11"/>
<dbReference type="EMBL" id="CP001778">
    <property type="protein sequence ID" value="ADD44819.1"/>
    <property type="molecule type" value="Genomic_DNA"/>
</dbReference>
<feature type="region of interest" description="Disordered" evidence="1">
    <location>
        <begin position="34"/>
        <end position="54"/>
    </location>
</feature>
<proteinExistence type="predicted"/>
<keyword evidence="2" id="KW-1133">Transmembrane helix</keyword>
<evidence type="ECO:0000313" key="4">
    <source>
        <dbReference type="Proteomes" id="UP000000844"/>
    </source>
</evidence>
<dbReference type="KEGG" id="sna:Snas_5184"/>
<feature type="transmembrane region" description="Helical" evidence="2">
    <location>
        <begin position="232"/>
        <end position="253"/>
    </location>
</feature>
<keyword evidence="4" id="KW-1185">Reference proteome</keyword>
<evidence type="ECO:0000256" key="2">
    <source>
        <dbReference type="SAM" id="Phobius"/>
    </source>
</evidence>
<name>D3QBT0_STANL</name>